<dbReference type="SUPFAM" id="SSF56300">
    <property type="entry name" value="Metallo-dependent phosphatases"/>
    <property type="match status" value="1"/>
</dbReference>
<dbReference type="Gene3D" id="3.60.21.10">
    <property type="match status" value="1"/>
</dbReference>
<proteinExistence type="predicted"/>
<dbReference type="InterPro" id="IPR029052">
    <property type="entry name" value="Metallo-depent_PP-like"/>
</dbReference>
<organism evidence="1">
    <name type="scientific">marine sediment metagenome</name>
    <dbReference type="NCBI Taxonomy" id="412755"/>
    <lineage>
        <taxon>unclassified sequences</taxon>
        <taxon>metagenomes</taxon>
        <taxon>ecological metagenomes</taxon>
    </lineage>
</organism>
<dbReference type="AlphaFoldDB" id="A0A0F9EVQ6"/>
<evidence type="ECO:0008006" key="2">
    <source>
        <dbReference type="Google" id="ProtNLM"/>
    </source>
</evidence>
<protein>
    <recommendedName>
        <fullName evidence="2">Calcineurin-like phosphoesterase domain-containing protein</fullName>
    </recommendedName>
</protein>
<accession>A0A0F9EVQ6</accession>
<sequence>MEVKEVWIKYRSRKAEYHIYPIGDIHAGVKHCAEAMIRKRIREIQDDPMALVIGMGDYADYVTPNDKRWDDDVVSIWVDKGDIGKSQEDWVVELFRPIKSKIMGLLSGNHEQSIRLSNNTRVHGHICERLGVTDLGYTAYVRITFTRSNGSAYRVTCFFTHGSGWAITKGAKLNKLQRVMDSFEADIYAVGHMHDIITDTKPYLALNEAGELKQREKVGAITGSWFKTYEQGVPASYGERKVYPPTSLGAPIFTIIPDKKILSVEG</sequence>
<dbReference type="EMBL" id="LAZR01033103">
    <property type="protein sequence ID" value="KKL49050.1"/>
    <property type="molecule type" value="Genomic_DNA"/>
</dbReference>
<comment type="caution">
    <text evidence="1">The sequence shown here is derived from an EMBL/GenBank/DDBJ whole genome shotgun (WGS) entry which is preliminary data.</text>
</comment>
<name>A0A0F9EVQ6_9ZZZZ</name>
<gene>
    <name evidence="1" type="ORF">LCGC14_2319410</name>
</gene>
<reference evidence="1" key="1">
    <citation type="journal article" date="2015" name="Nature">
        <title>Complex archaea that bridge the gap between prokaryotes and eukaryotes.</title>
        <authorList>
            <person name="Spang A."/>
            <person name="Saw J.H."/>
            <person name="Jorgensen S.L."/>
            <person name="Zaremba-Niedzwiedzka K."/>
            <person name="Martijn J."/>
            <person name="Lind A.E."/>
            <person name="van Eijk R."/>
            <person name="Schleper C."/>
            <person name="Guy L."/>
            <person name="Ettema T.J."/>
        </authorList>
    </citation>
    <scope>NUCLEOTIDE SEQUENCE</scope>
</reference>
<evidence type="ECO:0000313" key="1">
    <source>
        <dbReference type="EMBL" id="KKL49050.1"/>
    </source>
</evidence>